<dbReference type="PANTHER" id="PTHR31223:SF70">
    <property type="entry name" value="LOG FAMILY PROTEIN YJL055W"/>
    <property type="match status" value="1"/>
</dbReference>
<comment type="caution">
    <text evidence="4">The sequence shown here is derived from an EMBL/GenBank/DDBJ whole genome shotgun (WGS) entry which is preliminary data.</text>
</comment>
<dbReference type="Gene3D" id="3.40.50.450">
    <property type="match status" value="1"/>
</dbReference>
<organism evidence="4 5">
    <name type="scientific">Marinilabilia rubra</name>
    <dbReference type="NCBI Taxonomy" id="2162893"/>
    <lineage>
        <taxon>Bacteria</taxon>
        <taxon>Pseudomonadati</taxon>
        <taxon>Bacteroidota</taxon>
        <taxon>Bacteroidia</taxon>
        <taxon>Marinilabiliales</taxon>
        <taxon>Marinilabiliaceae</taxon>
        <taxon>Marinilabilia</taxon>
    </lineage>
</organism>
<reference evidence="4 5" key="1">
    <citation type="submission" date="2018-05" db="EMBL/GenBank/DDBJ databases">
        <title>Marinilabilia rubrum sp. nov., isolated from saltern sediment.</title>
        <authorList>
            <person name="Zhang R."/>
        </authorList>
    </citation>
    <scope>NUCLEOTIDE SEQUENCE [LARGE SCALE GENOMIC DNA]</scope>
    <source>
        <strain evidence="4 5">WTE16</strain>
    </source>
</reference>
<evidence type="ECO:0000313" key="5">
    <source>
        <dbReference type="Proteomes" id="UP000244956"/>
    </source>
</evidence>
<sequence>MKNIAVFCASSPKIPGIYFEDARKVATYLVKAGYGIIYGGGGAGLMGAVADEALRHTGQIKGIIPGFMVDVEWEHKDVEDMVHVETMHKRKELMVQQSAGIVALPGGTGTLEELFEVMSLKKLGQYPHPIVVLNTAGYYNGLLELTNKMVEEKFMRPVHNEMWNIVNTPEEVVPAIRNAKSWGEDSIKFAAL</sequence>
<evidence type="ECO:0000313" key="4">
    <source>
        <dbReference type="EMBL" id="PWD99670.1"/>
    </source>
</evidence>
<dbReference type="RefSeq" id="WP_109264209.1">
    <property type="nucleotide sequence ID" value="NZ_QEWP01000006.1"/>
</dbReference>
<comment type="catalytic activity">
    <reaction evidence="1">
        <text>AMP + H2O = D-ribose 5-phosphate + adenine</text>
        <dbReference type="Rhea" id="RHEA:20129"/>
        <dbReference type="ChEBI" id="CHEBI:15377"/>
        <dbReference type="ChEBI" id="CHEBI:16708"/>
        <dbReference type="ChEBI" id="CHEBI:78346"/>
        <dbReference type="ChEBI" id="CHEBI:456215"/>
        <dbReference type="EC" id="3.2.2.4"/>
    </reaction>
</comment>
<keyword evidence="5" id="KW-1185">Reference proteome</keyword>
<keyword evidence="3" id="KW-0378">Hydrolase</keyword>
<dbReference type="PANTHER" id="PTHR31223">
    <property type="entry name" value="LOG FAMILY PROTEIN YJL055W"/>
    <property type="match status" value="1"/>
</dbReference>
<protein>
    <recommendedName>
        <fullName evidence="3">Cytokinin riboside 5'-monophosphate phosphoribohydrolase</fullName>
        <ecNumber evidence="3">3.2.2.n1</ecNumber>
    </recommendedName>
</protein>
<dbReference type="EC" id="3.2.2.n1" evidence="3"/>
<evidence type="ECO:0000256" key="1">
    <source>
        <dbReference type="ARBA" id="ARBA00000274"/>
    </source>
</evidence>
<dbReference type="GO" id="GO:0005829">
    <property type="term" value="C:cytosol"/>
    <property type="evidence" value="ECO:0007669"/>
    <property type="project" value="TreeGrafter"/>
</dbReference>
<dbReference type="EMBL" id="QEWP01000006">
    <property type="protein sequence ID" value="PWD99670.1"/>
    <property type="molecule type" value="Genomic_DNA"/>
</dbReference>
<proteinExistence type="inferred from homology"/>
<dbReference type="SUPFAM" id="SSF102405">
    <property type="entry name" value="MCP/YpsA-like"/>
    <property type="match status" value="1"/>
</dbReference>
<dbReference type="Pfam" id="PF03641">
    <property type="entry name" value="Lysine_decarbox"/>
    <property type="match status" value="1"/>
</dbReference>
<dbReference type="GO" id="GO:0009691">
    <property type="term" value="P:cytokinin biosynthetic process"/>
    <property type="evidence" value="ECO:0007669"/>
    <property type="project" value="UniProtKB-UniRule"/>
</dbReference>
<dbReference type="GO" id="GO:0008714">
    <property type="term" value="F:AMP nucleosidase activity"/>
    <property type="evidence" value="ECO:0007669"/>
    <property type="project" value="UniProtKB-EC"/>
</dbReference>
<keyword evidence="3" id="KW-0203">Cytokinin biosynthesis</keyword>
<dbReference type="AlphaFoldDB" id="A0A2U2B9C9"/>
<dbReference type="InterPro" id="IPR005269">
    <property type="entry name" value="LOG"/>
</dbReference>
<name>A0A2U2B9C9_9BACT</name>
<dbReference type="NCBIfam" id="TIGR00730">
    <property type="entry name" value="Rossman fold protein, TIGR00730 family"/>
    <property type="match status" value="1"/>
</dbReference>
<accession>A0A2U2B9C9</accession>
<evidence type="ECO:0000256" key="3">
    <source>
        <dbReference type="RuleBase" id="RU363015"/>
    </source>
</evidence>
<dbReference type="InterPro" id="IPR031100">
    <property type="entry name" value="LOG_fam"/>
</dbReference>
<comment type="similarity">
    <text evidence="2 3">Belongs to the LOG family.</text>
</comment>
<dbReference type="Proteomes" id="UP000244956">
    <property type="component" value="Unassembled WGS sequence"/>
</dbReference>
<evidence type="ECO:0000256" key="2">
    <source>
        <dbReference type="ARBA" id="ARBA00006763"/>
    </source>
</evidence>
<gene>
    <name evidence="4" type="ORF">DDZ16_09505</name>
</gene>
<dbReference type="OrthoDB" id="9801098at2"/>